<sequence>MVKCRKLADISEGDINHFIKNKKLEQVVAICKSCNPNALGDLTLTLKDLSGTISGTIHHKVLTEGGYGKAITIRAALILQYVSDTIPGNDSSLGGSGTVGGTTDLPAIDGHVIEEQEVGGHFEL</sequence>
<dbReference type="OrthoDB" id="550780at2759"/>
<gene>
    <name evidence="2" type="ORF">CTI12_AA043220</name>
</gene>
<dbReference type="GO" id="GO:0000725">
    <property type="term" value="P:recombinational repair"/>
    <property type="evidence" value="ECO:0007669"/>
    <property type="project" value="InterPro"/>
</dbReference>
<evidence type="ECO:0000313" key="2">
    <source>
        <dbReference type="EMBL" id="PWA96079.1"/>
    </source>
</evidence>
<dbReference type="InterPro" id="IPR058570">
    <property type="entry name" value="HROB_OB"/>
</dbReference>
<accession>A0A2U1QDI5</accession>
<organism evidence="2 3">
    <name type="scientific">Artemisia annua</name>
    <name type="common">Sweet wormwood</name>
    <dbReference type="NCBI Taxonomy" id="35608"/>
    <lineage>
        <taxon>Eukaryota</taxon>
        <taxon>Viridiplantae</taxon>
        <taxon>Streptophyta</taxon>
        <taxon>Embryophyta</taxon>
        <taxon>Tracheophyta</taxon>
        <taxon>Spermatophyta</taxon>
        <taxon>Magnoliopsida</taxon>
        <taxon>eudicotyledons</taxon>
        <taxon>Gunneridae</taxon>
        <taxon>Pentapetalae</taxon>
        <taxon>asterids</taxon>
        <taxon>campanulids</taxon>
        <taxon>Asterales</taxon>
        <taxon>Asteraceae</taxon>
        <taxon>Asteroideae</taxon>
        <taxon>Anthemideae</taxon>
        <taxon>Artemisiinae</taxon>
        <taxon>Artemisia</taxon>
    </lineage>
</organism>
<comment type="caution">
    <text evidence="2">The sequence shown here is derived from an EMBL/GenBank/DDBJ whole genome shotgun (WGS) entry which is preliminary data.</text>
</comment>
<keyword evidence="3" id="KW-1185">Reference proteome</keyword>
<reference evidence="2 3" key="1">
    <citation type="journal article" date="2018" name="Mol. Plant">
        <title>The genome of Artemisia annua provides insight into the evolution of Asteraceae family and artemisinin biosynthesis.</title>
        <authorList>
            <person name="Shen Q."/>
            <person name="Zhang L."/>
            <person name="Liao Z."/>
            <person name="Wang S."/>
            <person name="Yan T."/>
            <person name="Shi P."/>
            <person name="Liu M."/>
            <person name="Fu X."/>
            <person name="Pan Q."/>
            <person name="Wang Y."/>
            <person name="Lv Z."/>
            <person name="Lu X."/>
            <person name="Zhang F."/>
            <person name="Jiang W."/>
            <person name="Ma Y."/>
            <person name="Chen M."/>
            <person name="Hao X."/>
            <person name="Li L."/>
            <person name="Tang Y."/>
            <person name="Lv G."/>
            <person name="Zhou Y."/>
            <person name="Sun X."/>
            <person name="Brodelius P.E."/>
            <person name="Rose J.K.C."/>
            <person name="Tang K."/>
        </authorList>
    </citation>
    <scope>NUCLEOTIDE SEQUENCE [LARGE SCALE GENOMIC DNA]</scope>
    <source>
        <strain evidence="3">cv. Huhao1</strain>
        <tissue evidence="2">Leaf</tissue>
    </source>
</reference>
<dbReference type="InterPro" id="IPR028045">
    <property type="entry name" value="HROB"/>
</dbReference>
<dbReference type="PANTHER" id="PTHR14523">
    <property type="entry name" value="UNCHARACTERIZED PROTEIN C17ORF53 HOMOLOG"/>
    <property type="match status" value="1"/>
</dbReference>
<name>A0A2U1QDI5_ARTAN</name>
<feature type="domain" description="Homologous recombination OB-fold protein OB-fold" evidence="1">
    <location>
        <begin position="22"/>
        <end position="83"/>
    </location>
</feature>
<evidence type="ECO:0000313" key="3">
    <source>
        <dbReference type="Proteomes" id="UP000245207"/>
    </source>
</evidence>
<proteinExistence type="predicted"/>
<dbReference type="EMBL" id="PKPP01000200">
    <property type="protein sequence ID" value="PWA96079.1"/>
    <property type="molecule type" value="Genomic_DNA"/>
</dbReference>
<evidence type="ECO:0000259" key="1">
    <source>
        <dbReference type="Pfam" id="PF15072"/>
    </source>
</evidence>
<dbReference type="PANTHER" id="PTHR14523:SF1">
    <property type="entry name" value="HOMOLOGOUS RECOMBINATION OB-FOLD PROTEIN"/>
    <property type="match status" value="1"/>
</dbReference>
<dbReference type="Proteomes" id="UP000245207">
    <property type="component" value="Unassembled WGS sequence"/>
</dbReference>
<protein>
    <recommendedName>
        <fullName evidence="1">Homologous recombination OB-fold protein OB-fold domain-containing protein</fullName>
    </recommendedName>
</protein>
<dbReference type="Pfam" id="PF15072">
    <property type="entry name" value="HROB"/>
    <property type="match status" value="1"/>
</dbReference>
<dbReference type="AlphaFoldDB" id="A0A2U1QDI5"/>